<dbReference type="CDD" id="cd06223">
    <property type="entry name" value="PRTases_typeI"/>
    <property type="match status" value="1"/>
</dbReference>
<dbReference type="Gene3D" id="3.40.50.2020">
    <property type="match status" value="1"/>
</dbReference>
<gene>
    <name evidence="4" type="ORF">KM312_03165</name>
</gene>
<dbReference type="GO" id="GO:0016740">
    <property type="term" value="F:transferase activity"/>
    <property type="evidence" value="ECO:0007669"/>
    <property type="project" value="UniProtKB-KW"/>
</dbReference>
<accession>A0A947D055</accession>
<dbReference type="AlphaFoldDB" id="A0A947D055"/>
<evidence type="ECO:0000259" key="3">
    <source>
        <dbReference type="Pfam" id="PF00156"/>
    </source>
</evidence>
<organism evidence="4 5">
    <name type="scientific">Hydrogenibacillus schlegelii</name>
    <name type="common">Bacillus schlegelii</name>
    <dbReference type="NCBI Taxonomy" id="1484"/>
    <lineage>
        <taxon>Bacteria</taxon>
        <taxon>Bacillati</taxon>
        <taxon>Bacillota</taxon>
        <taxon>Bacilli</taxon>
        <taxon>Bacillales</taxon>
        <taxon>Bacillales Family X. Incertae Sedis</taxon>
        <taxon>Hydrogenibacillus</taxon>
    </lineage>
</organism>
<feature type="domain" description="Phosphoribosyltransferase" evidence="3">
    <location>
        <begin position="50"/>
        <end position="145"/>
    </location>
</feature>
<protein>
    <recommendedName>
        <fullName evidence="3">Phosphoribosyltransferase domain-containing protein</fullName>
    </recommendedName>
</protein>
<evidence type="ECO:0000256" key="1">
    <source>
        <dbReference type="ARBA" id="ARBA00022679"/>
    </source>
</evidence>
<reference evidence="4" key="1">
    <citation type="journal article" date="2021" name="Microbiology">
        <title>Metagenomic Analysis of the Microbial Community in the Underground Coal Fire Area (Kemerovo Region, Russia) Revealed Predominance of Thermophilic Members of the Phyla Deinococcus-thermus, Aquificae, and Firmicutes.</title>
        <authorList>
            <person name="Kadnikov V."/>
            <person name="Mardanov A.V."/>
            <person name="Beletsky A.V."/>
            <person name="Karnachuk O.V."/>
            <person name="Ravin N.V."/>
        </authorList>
    </citation>
    <scope>NUCLEOTIDE SEQUENCE</scope>
    <source>
        <strain evidence="4">RBS10-49</strain>
    </source>
</reference>
<dbReference type="InterPro" id="IPR000836">
    <property type="entry name" value="PRTase_dom"/>
</dbReference>
<keyword evidence="2" id="KW-0315">Glutamine amidotransferase</keyword>
<dbReference type="SUPFAM" id="SSF53271">
    <property type="entry name" value="PRTase-like"/>
    <property type="match status" value="1"/>
</dbReference>
<evidence type="ECO:0000256" key="2">
    <source>
        <dbReference type="ARBA" id="ARBA00022962"/>
    </source>
</evidence>
<keyword evidence="1" id="KW-0808">Transferase</keyword>
<evidence type="ECO:0000313" key="5">
    <source>
        <dbReference type="Proteomes" id="UP000748108"/>
    </source>
</evidence>
<sequence>MFKLRNPRSIRLDKLARGLTVRGLVPGEAVTLIDGTRRGEDAEVPVDGSVVIGVPDSSLSAATGYAEASGLPFDFDLVKNRYVGRPFIRPEASAREAGVRRKLAVLEPVVRGRSVIVVDDSIVQGMTMRRIAGLVREADVRAVHVRIAAEGFRSAVGGGVCLGCFRGFTRWPSGETGLSFRRRSCTIQYTT</sequence>
<dbReference type="EMBL" id="JAHHQF010000041">
    <property type="protein sequence ID" value="MBT9281656.1"/>
    <property type="molecule type" value="Genomic_DNA"/>
</dbReference>
<name>A0A947D055_HYDSH</name>
<evidence type="ECO:0000313" key="4">
    <source>
        <dbReference type="EMBL" id="MBT9281656.1"/>
    </source>
</evidence>
<dbReference type="Pfam" id="PF00156">
    <property type="entry name" value="Pribosyltran"/>
    <property type="match status" value="1"/>
</dbReference>
<dbReference type="InterPro" id="IPR029057">
    <property type="entry name" value="PRTase-like"/>
</dbReference>
<comment type="caution">
    <text evidence="4">The sequence shown here is derived from an EMBL/GenBank/DDBJ whole genome shotgun (WGS) entry which is preliminary data.</text>
</comment>
<dbReference type="Proteomes" id="UP000748108">
    <property type="component" value="Unassembled WGS sequence"/>
</dbReference>
<dbReference type="PANTHER" id="PTHR11907">
    <property type="entry name" value="AMIDOPHOSPHORIBOSYLTRANSFERASE"/>
    <property type="match status" value="1"/>
</dbReference>
<proteinExistence type="predicted"/>